<dbReference type="InterPro" id="IPR012338">
    <property type="entry name" value="Beta-lactam/transpept-like"/>
</dbReference>
<evidence type="ECO:0000259" key="1">
    <source>
        <dbReference type="Pfam" id="PF00144"/>
    </source>
</evidence>
<dbReference type="AlphaFoldDB" id="A0A562J1H9"/>
<dbReference type="PANTHER" id="PTHR46825">
    <property type="entry name" value="D-ALANYL-D-ALANINE-CARBOXYPEPTIDASE/ENDOPEPTIDASE AMPH"/>
    <property type="match status" value="1"/>
</dbReference>
<dbReference type="InterPro" id="IPR050491">
    <property type="entry name" value="AmpC-like"/>
</dbReference>
<protein>
    <submittedName>
        <fullName evidence="2">CubicO group peptidase (Beta-lactamase class C family)</fullName>
    </submittedName>
</protein>
<dbReference type="InterPro" id="IPR001466">
    <property type="entry name" value="Beta-lactam-related"/>
</dbReference>
<dbReference type="Pfam" id="PF00144">
    <property type="entry name" value="Beta-lactamase"/>
    <property type="match status" value="1"/>
</dbReference>
<dbReference type="OrthoDB" id="9797709at2"/>
<sequence length="471" mass="52387">MYNTKQLDEYLEKLFEEKQYPSISVCIRGPEGIIFEKGYGYCDMNKTKKAGTDTIYGIASMSKSMTALACAILETEGKLSFSDPVTNYFPNFSIPGTPRESVTLRHLAMHTAGIPPIPPLEWSIVMNTSGRDSDAARKLRESSPNKMDTIDDIIDYISNSGAYEPLGAPGECMSYSNDAYALLSYVVDQAAGMTLEKFLEERIFKPLGMSRTVLDLDGKEAVALANGDIADLFDLDDEGKLYADQIWSVLPPYRGCACVKSTARDITKYYQMLSQHGIFEGRQIIDPHAVEILIGHEFPETRYPFYCFGLNKRTKNGKVICEHSGGLHGVSTHGGLIMGGYSMTALCNQGDVSAEPFVWACYNLILGLPLNTSHAFAIPSGKKFSMPEAVVGTYISREAVPSYCIVTQDDDSNLVANYYDENLVLHYCEETLFSARTADDPDTQRTTMRFLIRNGKAWGVRCYTRVFQRIN</sequence>
<dbReference type="EMBL" id="VLKH01000014">
    <property type="protein sequence ID" value="TWH76983.1"/>
    <property type="molecule type" value="Genomic_DNA"/>
</dbReference>
<reference evidence="2 3" key="1">
    <citation type="submission" date="2019-07" db="EMBL/GenBank/DDBJ databases">
        <title>Genomic Encyclopedia of Type Strains, Phase I: the one thousand microbial genomes (KMG-I) project.</title>
        <authorList>
            <person name="Kyrpides N."/>
        </authorList>
    </citation>
    <scope>NUCLEOTIDE SEQUENCE [LARGE SCALE GENOMIC DNA]</scope>
    <source>
        <strain evidence="2 3">DSM 13558</strain>
    </source>
</reference>
<gene>
    <name evidence="2" type="ORF">LY60_03459</name>
</gene>
<dbReference type="SUPFAM" id="SSF56601">
    <property type="entry name" value="beta-lactamase/transpeptidase-like"/>
    <property type="match status" value="1"/>
</dbReference>
<comment type="caution">
    <text evidence="2">The sequence shown here is derived from an EMBL/GenBank/DDBJ whole genome shotgun (WGS) entry which is preliminary data.</text>
</comment>
<keyword evidence="3" id="KW-1185">Reference proteome</keyword>
<dbReference type="PANTHER" id="PTHR46825:SF9">
    <property type="entry name" value="BETA-LACTAMASE-RELATED DOMAIN-CONTAINING PROTEIN"/>
    <property type="match status" value="1"/>
</dbReference>
<proteinExistence type="predicted"/>
<accession>A0A562J1H9</accession>
<feature type="domain" description="Beta-lactamase-related" evidence="1">
    <location>
        <begin position="8"/>
        <end position="329"/>
    </location>
</feature>
<name>A0A562J1H9_9FIRM</name>
<evidence type="ECO:0000313" key="2">
    <source>
        <dbReference type="EMBL" id="TWH76983.1"/>
    </source>
</evidence>
<dbReference type="Proteomes" id="UP000315343">
    <property type="component" value="Unassembled WGS sequence"/>
</dbReference>
<organism evidence="2 3">
    <name type="scientific">Sedimentibacter saalensis</name>
    <dbReference type="NCBI Taxonomy" id="130788"/>
    <lineage>
        <taxon>Bacteria</taxon>
        <taxon>Bacillati</taxon>
        <taxon>Bacillota</taxon>
        <taxon>Tissierellia</taxon>
        <taxon>Sedimentibacter</taxon>
    </lineage>
</organism>
<evidence type="ECO:0000313" key="3">
    <source>
        <dbReference type="Proteomes" id="UP000315343"/>
    </source>
</evidence>
<dbReference type="RefSeq" id="WP_145086607.1">
    <property type="nucleotide sequence ID" value="NZ_DAMBUX010000017.1"/>
</dbReference>
<dbReference type="Gene3D" id="3.40.710.10">
    <property type="entry name" value="DD-peptidase/beta-lactamase superfamily"/>
    <property type="match status" value="1"/>
</dbReference>